<name>A0A660C7C6_9PSEU</name>
<dbReference type="OrthoDB" id="3637822at2"/>
<organism evidence="2 3">
    <name type="scientific">Prauserella rugosa</name>
    <dbReference type="NCBI Taxonomy" id="43354"/>
    <lineage>
        <taxon>Bacteria</taxon>
        <taxon>Bacillati</taxon>
        <taxon>Actinomycetota</taxon>
        <taxon>Actinomycetes</taxon>
        <taxon>Pseudonocardiales</taxon>
        <taxon>Pseudonocardiaceae</taxon>
        <taxon>Prauserella</taxon>
    </lineage>
</organism>
<comment type="caution">
    <text evidence="2">The sequence shown here is derived from an EMBL/GenBank/DDBJ whole genome shotgun (WGS) entry which is preliminary data.</text>
</comment>
<keyword evidence="3" id="KW-1185">Reference proteome</keyword>
<dbReference type="Proteomes" id="UP000317303">
    <property type="component" value="Unassembled WGS sequence"/>
</dbReference>
<dbReference type="EMBL" id="VLJV01000001">
    <property type="protein sequence ID" value="TWH19392.1"/>
    <property type="molecule type" value="Genomic_DNA"/>
</dbReference>
<protein>
    <recommendedName>
        <fullName evidence="4">Small secreted domain DUF320</fullName>
    </recommendedName>
</protein>
<reference evidence="2 3" key="1">
    <citation type="submission" date="2019-07" db="EMBL/GenBank/DDBJ databases">
        <title>R&amp;d 2014.</title>
        <authorList>
            <person name="Klenk H.-P."/>
        </authorList>
    </citation>
    <scope>NUCLEOTIDE SEQUENCE [LARGE SCALE GENOMIC DNA]</scope>
    <source>
        <strain evidence="2 3">DSM 43194</strain>
    </source>
</reference>
<feature type="chain" id="PRO_5024816781" description="Small secreted domain DUF320" evidence="1">
    <location>
        <begin position="31"/>
        <end position="83"/>
    </location>
</feature>
<sequence length="83" mass="7848">MNKTIARVIAGAALAGAAAVTGLGAGVAAAAPGDGADDVAVVDEPDTSDLHNVYTFAPLGVPVLGVVQSVADVPGKLLPSVGG</sequence>
<dbReference type="AlphaFoldDB" id="A0A660C7C6"/>
<proteinExistence type="predicted"/>
<evidence type="ECO:0000313" key="2">
    <source>
        <dbReference type="EMBL" id="TWH19392.1"/>
    </source>
</evidence>
<gene>
    <name evidence="2" type="ORF">JD82_01215</name>
</gene>
<accession>A0A660C7C6</accession>
<feature type="signal peptide" evidence="1">
    <location>
        <begin position="1"/>
        <end position="30"/>
    </location>
</feature>
<evidence type="ECO:0000256" key="1">
    <source>
        <dbReference type="SAM" id="SignalP"/>
    </source>
</evidence>
<evidence type="ECO:0008006" key="4">
    <source>
        <dbReference type="Google" id="ProtNLM"/>
    </source>
</evidence>
<keyword evidence="1" id="KW-0732">Signal</keyword>
<dbReference type="RefSeq" id="WP_030530441.1">
    <property type="nucleotide sequence ID" value="NZ_JOIJ01000002.1"/>
</dbReference>
<evidence type="ECO:0000313" key="3">
    <source>
        <dbReference type="Proteomes" id="UP000317303"/>
    </source>
</evidence>